<protein>
    <submittedName>
        <fullName evidence="1">Uncharacterized protein</fullName>
    </submittedName>
</protein>
<gene>
    <name evidence="1" type="ORF">LMG24238_04237</name>
</gene>
<name>A0A6J5BMG8_9BURK</name>
<keyword evidence="2" id="KW-1185">Reference proteome</keyword>
<dbReference type="EMBL" id="CADIKC010000006">
    <property type="protein sequence ID" value="CAB3711910.1"/>
    <property type="molecule type" value="Genomic_DNA"/>
</dbReference>
<evidence type="ECO:0000313" key="2">
    <source>
        <dbReference type="Proteomes" id="UP000494255"/>
    </source>
</evidence>
<sequence length="52" mass="5913">MNHGAPQFRLQGMENAKCALNRCVLDLWRVWVGFGSLLSLCRSARNAVRRIP</sequence>
<proteinExistence type="predicted"/>
<dbReference type="Proteomes" id="UP000494255">
    <property type="component" value="Unassembled WGS sequence"/>
</dbReference>
<reference evidence="1 2" key="1">
    <citation type="submission" date="2020-04" db="EMBL/GenBank/DDBJ databases">
        <authorList>
            <person name="De Canck E."/>
        </authorList>
    </citation>
    <scope>NUCLEOTIDE SEQUENCE [LARGE SCALE GENOMIC DNA]</scope>
    <source>
        <strain evidence="1 2">LMG 24238</strain>
    </source>
</reference>
<organism evidence="1 2">
    <name type="scientific">Paraburkholderia sediminicola</name>
    <dbReference type="NCBI Taxonomy" id="458836"/>
    <lineage>
        <taxon>Bacteria</taxon>
        <taxon>Pseudomonadati</taxon>
        <taxon>Pseudomonadota</taxon>
        <taxon>Betaproteobacteria</taxon>
        <taxon>Burkholderiales</taxon>
        <taxon>Burkholderiaceae</taxon>
        <taxon>Paraburkholderia</taxon>
    </lineage>
</organism>
<accession>A0A6J5BMG8</accession>
<dbReference type="AlphaFoldDB" id="A0A6J5BMG8"/>
<evidence type="ECO:0000313" key="1">
    <source>
        <dbReference type="EMBL" id="CAB3711910.1"/>
    </source>
</evidence>